<name>E5AWD2_MYCRK</name>
<dbReference type="HOGENOM" id="CLU_036902_11_4_4"/>
<keyword evidence="1" id="KW-1133">Transmembrane helix</keyword>
<dbReference type="EMBL" id="FR687361">
    <property type="protein sequence ID" value="CBW77434.1"/>
    <property type="molecule type" value="Genomic_DNA"/>
</dbReference>
<reference key="1">
    <citation type="submission" date="2010-09" db="EMBL/GenBank/DDBJ databases">
        <title>Complete genome sequence of Burkholderia rhizoxinica, the endosymbiont of the phytopathogenic fungus Rhizopus microsporus.</title>
        <authorList>
            <person name="Lackner G."/>
            <person name="Moebius N."/>
            <person name="Partida-Martinez L.P."/>
            <person name="Hertweck C."/>
        </authorList>
    </citation>
    <scope>NUCLEOTIDE SEQUENCE</scope>
    <source>
        <strain>HKI 454</strain>
    </source>
</reference>
<sequence>MMRAGKRRSTRLHKSGTWLKTALVTAAWAAVRTKNSYLFAQFTRIKARRGSKKAIIAVAASMLTAAWHMLRNGVEYADLGADYFTRHGMQSIVKRLLKRLTDLGYPVQPASPS</sequence>
<organism evidence="2 3">
    <name type="scientific">Mycetohabitans rhizoxinica (strain DSM 19002 / CIP 109453 / HKI 454)</name>
    <name type="common">Paraburkholderia rhizoxinica</name>
    <dbReference type="NCBI Taxonomy" id="882378"/>
    <lineage>
        <taxon>Bacteria</taxon>
        <taxon>Pseudomonadati</taxon>
        <taxon>Pseudomonadota</taxon>
        <taxon>Betaproteobacteria</taxon>
        <taxon>Burkholderiales</taxon>
        <taxon>Burkholderiaceae</taxon>
        <taxon>Mycetohabitans</taxon>
    </lineage>
</organism>
<feature type="transmembrane region" description="Helical" evidence="1">
    <location>
        <begin position="54"/>
        <end position="70"/>
    </location>
</feature>
<keyword evidence="1" id="KW-0472">Membrane</keyword>
<geneLocation type="plasmid" evidence="2 3">
    <name>pBRH02</name>
</geneLocation>
<accession>E5AWD2</accession>
<dbReference type="Proteomes" id="UP000007437">
    <property type="component" value="Plasmid pBRH02"/>
</dbReference>
<keyword evidence="1" id="KW-0812">Transmembrane</keyword>
<protein>
    <submittedName>
        <fullName evidence="2">Transposase</fullName>
    </submittedName>
</protein>
<reference evidence="2 3" key="2">
    <citation type="journal article" date="2011" name="J. Bacteriol.">
        <title>Complete genome sequence of Burkholderia rhizoxinica, an endosymbiont of Rhizopus microsporus.</title>
        <authorList>
            <person name="Lackner G."/>
            <person name="Moebius N."/>
            <person name="Partida-Martinez L."/>
            <person name="Hertweck C."/>
        </authorList>
    </citation>
    <scope>NUCLEOTIDE SEQUENCE [LARGE SCALE GENOMIC DNA]</scope>
    <source>
        <strain evidence="3">DSM 19002 / CIP 109453 / HKI 454</strain>
        <plasmid evidence="2 3">pBRH02</plasmid>
    </source>
</reference>
<dbReference type="KEGG" id="brh:RBRH_00727"/>
<dbReference type="AlphaFoldDB" id="E5AWD2"/>
<proteinExistence type="predicted"/>
<evidence type="ECO:0000256" key="1">
    <source>
        <dbReference type="SAM" id="Phobius"/>
    </source>
</evidence>
<evidence type="ECO:0000313" key="2">
    <source>
        <dbReference type="EMBL" id="CBW77434.1"/>
    </source>
</evidence>
<keyword evidence="2" id="KW-0614">Plasmid</keyword>
<gene>
    <name evidence="2" type="ordered locus">RBRH_00727</name>
</gene>
<evidence type="ECO:0000313" key="3">
    <source>
        <dbReference type="Proteomes" id="UP000007437"/>
    </source>
</evidence>